<dbReference type="AlphaFoldDB" id="A0A2A9D256"/>
<gene>
    <name evidence="2" type="ORF">ATL40_1518</name>
</gene>
<feature type="domain" description="N-acetyltransferase" evidence="1">
    <location>
        <begin position="40"/>
        <end position="203"/>
    </location>
</feature>
<feature type="domain" description="N-acetyltransferase" evidence="1">
    <location>
        <begin position="200"/>
        <end position="354"/>
    </location>
</feature>
<evidence type="ECO:0000313" key="2">
    <source>
        <dbReference type="EMBL" id="PFG19939.1"/>
    </source>
</evidence>
<dbReference type="Proteomes" id="UP000224915">
    <property type="component" value="Unassembled WGS sequence"/>
</dbReference>
<dbReference type="Gene3D" id="3.40.630.30">
    <property type="match status" value="1"/>
</dbReference>
<comment type="caution">
    <text evidence="2">The sequence shown here is derived from an EMBL/GenBank/DDBJ whole genome shotgun (WGS) entry which is preliminary data.</text>
</comment>
<dbReference type="PROSITE" id="PS51186">
    <property type="entry name" value="GNAT"/>
    <property type="match status" value="2"/>
</dbReference>
<dbReference type="SUPFAM" id="SSF55729">
    <property type="entry name" value="Acyl-CoA N-acyltransferases (Nat)"/>
    <property type="match status" value="2"/>
</dbReference>
<dbReference type="PANTHER" id="PTHR43617">
    <property type="entry name" value="L-AMINO ACID N-ACETYLTRANSFERASE"/>
    <property type="match status" value="1"/>
</dbReference>
<dbReference type="InterPro" id="IPR050276">
    <property type="entry name" value="MshD_Acetyltransferase"/>
</dbReference>
<evidence type="ECO:0000259" key="1">
    <source>
        <dbReference type="PROSITE" id="PS51186"/>
    </source>
</evidence>
<name>A0A2A9D256_9MICO</name>
<dbReference type="RefSeq" id="WP_098468989.1">
    <property type="nucleotide sequence ID" value="NZ_PDJD01000001.1"/>
</dbReference>
<proteinExistence type="predicted"/>
<dbReference type="PANTHER" id="PTHR43617:SF20">
    <property type="entry name" value="N-ALPHA-ACETYLTRANSFERASE RIMI"/>
    <property type="match status" value="1"/>
</dbReference>
<reference evidence="2 3" key="1">
    <citation type="submission" date="2017-10" db="EMBL/GenBank/DDBJ databases">
        <title>Sequencing the genomes of 1000 actinobacteria strains.</title>
        <authorList>
            <person name="Klenk H.-P."/>
        </authorList>
    </citation>
    <scope>NUCLEOTIDE SEQUENCE [LARGE SCALE GENOMIC DNA]</scope>
    <source>
        <strain evidence="2 3">DSM 21801</strain>
    </source>
</reference>
<dbReference type="OrthoDB" id="9799092at2"/>
<evidence type="ECO:0000313" key="3">
    <source>
        <dbReference type="Proteomes" id="UP000224915"/>
    </source>
</evidence>
<dbReference type="CDD" id="cd04301">
    <property type="entry name" value="NAT_SF"/>
    <property type="match status" value="1"/>
</dbReference>
<organism evidence="2 3">
    <name type="scientific">Serinibacter salmoneus</name>
    <dbReference type="NCBI Taxonomy" id="556530"/>
    <lineage>
        <taxon>Bacteria</taxon>
        <taxon>Bacillati</taxon>
        <taxon>Actinomycetota</taxon>
        <taxon>Actinomycetes</taxon>
        <taxon>Micrococcales</taxon>
        <taxon>Beutenbergiaceae</taxon>
        <taxon>Serinibacter</taxon>
    </lineage>
</organism>
<dbReference type="Pfam" id="PF00583">
    <property type="entry name" value="Acetyltransf_1"/>
    <property type="match status" value="1"/>
</dbReference>
<dbReference type="InterPro" id="IPR016181">
    <property type="entry name" value="Acyl_CoA_acyltransferase"/>
</dbReference>
<dbReference type="InterPro" id="IPR000182">
    <property type="entry name" value="GNAT_dom"/>
</dbReference>
<keyword evidence="3" id="KW-1185">Reference proteome</keyword>
<protein>
    <submittedName>
        <fullName evidence="2">Mycothiol synthase</fullName>
    </submittedName>
</protein>
<dbReference type="EMBL" id="PDJD01000001">
    <property type="protein sequence ID" value="PFG19939.1"/>
    <property type="molecule type" value="Genomic_DNA"/>
</dbReference>
<dbReference type="GO" id="GO:0016747">
    <property type="term" value="F:acyltransferase activity, transferring groups other than amino-acyl groups"/>
    <property type="evidence" value="ECO:0007669"/>
    <property type="project" value="InterPro"/>
</dbReference>
<accession>A0A2A9D256</accession>
<sequence length="354" mass="37316">MTTMNTGPTPSPALLPLRERIAAPAAPVPAHPDVAVWRAARLEDAAAVTAAIKAMDAVDHPDWSTPQEDVVDELTSARLDLATDSLVAVDAQGAVLAVGLVPLHPGTDRVQVRLSGGVIPAARRRGIGTALGRWQVARALERLAQREEAVPAWIRLTTEERTPGWRALPTTLGFQIARWFTSMDRDLADPPPPARVPEGVRLVPLTPQNDAATMAAVVAAFQDHWGSAPIDAAEWHQTVRGEFFRDDLTFVAVPADAGPAGPVLGAAITIVTPEDFPLQGYTSSYLATLGVTRQARGKGVASALLAAVLGATAEAGLERVVLDVDTDSPTGALGLYERAGFVASSRSATWVLEV</sequence>